<evidence type="ECO:0000313" key="1">
    <source>
        <dbReference type="EMBL" id="CCG52961.1"/>
    </source>
</evidence>
<accession>H8XUH8</accession>
<dbReference type="KEGG" id="fin:KQS_04975"/>
<dbReference type="OrthoDB" id="838909at2"/>
<reference evidence="1 2" key="1">
    <citation type="journal article" date="2012" name="J. Bacteriol.">
        <title>Complete Genome Sequence of Flavobacterium indicum GPSTA100-9T, Isolated from Warm Spring Water.</title>
        <authorList>
            <person name="Barbier P."/>
            <person name="Houel A."/>
            <person name="Loux V."/>
            <person name="Poulain J."/>
            <person name="Bernardet J.F."/>
            <person name="Touchon M."/>
            <person name="Duchaud E."/>
        </authorList>
    </citation>
    <scope>NUCLEOTIDE SEQUENCE [LARGE SCALE GENOMIC DNA]</scope>
    <source>
        <strain evidence="2">DSM 17447 / CIP 109464 / GPTSA100-9</strain>
    </source>
</reference>
<name>H8XUH8_FLAIG</name>
<dbReference type="PATRIC" id="fig|1094466.5.peg.973"/>
<reference evidence="2" key="2">
    <citation type="submission" date="2012-03" db="EMBL/GenBank/DDBJ databases">
        <title>Complete genome sequence of Flavobacterium indicum GPTSA100-9T, isolated from warm spring water.</title>
        <authorList>
            <person name="Barbier P."/>
            <person name="Houel A."/>
            <person name="Loux V."/>
            <person name="Poulain J."/>
            <person name="Bernardet J.-F."/>
            <person name="Touchon M."/>
            <person name="Duchaud E."/>
        </authorList>
    </citation>
    <scope>NUCLEOTIDE SEQUENCE [LARGE SCALE GENOMIC DNA]</scope>
    <source>
        <strain evidence="2">DSM 17447 / CIP 109464 / GPTSA100-9</strain>
    </source>
</reference>
<evidence type="ECO:0000313" key="2">
    <source>
        <dbReference type="Proteomes" id="UP000007599"/>
    </source>
</evidence>
<sequence length="346" mass="40330">MKKIYTTEKYRRYNLTKSRKGVKKRKKVYRPNYTSYKDAISNIKDKVVAPEDFRLIENTEKCLKFFRDIRSKEFLTNIKGEKSVEFTLEKVIEIDYGTISILTAISDDLKYKNINFRGNLPPNEKSREFVIESGFLNHMFDSRGNKITVKSKSDLIFFEKGSGKLLEKDNKKISEMVKSAILHLTGESKHCLPVKTLILEICGNSIEWGNTSKKQWLFGLKYDENKVIFTVTDVGLGILKTLRKKNFQKINDAFTFKSPMEILIGAFQKKYNSSTMEENRNKGLPSVRLNYEIGNIKKLIVLTNDVILHYDNQLNSKTFKKGTPRYKGTFYQWEMDLDCVKNIYKT</sequence>
<dbReference type="STRING" id="1094466.KQS_04975"/>
<dbReference type="EMBL" id="HE774682">
    <property type="protein sequence ID" value="CCG52961.1"/>
    <property type="molecule type" value="Genomic_DNA"/>
</dbReference>
<protein>
    <submittedName>
        <fullName evidence="1">Uncharacterized protein</fullName>
    </submittedName>
</protein>
<dbReference type="RefSeq" id="WP_014388101.1">
    <property type="nucleotide sequence ID" value="NC_017025.1"/>
</dbReference>
<keyword evidence="2" id="KW-1185">Reference proteome</keyword>
<dbReference type="eggNOG" id="ENOG5032ZCB">
    <property type="taxonomic scope" value="Bacteria"/>
</dbReference>
<gene>
    <name evidence="1" type="ordered locus">KQS_04975</name>
</gene>
<dbReference type="AlphaFoldDB" id="H8XUH8"/>
<dbReference type="HOGENOM" id="CLU_068232_0_0_10"/>
<organism evidence="1 2">
    <name type="scientific">Flavobacterium indicum (strain DSM 17447 / CIP 109464 / GPTSA100-9)</name>
    <dbReference type="NCBI Taxonomy" id="1094466"/>
    <lineage>
        <taxon>Bacteria</taxon>
        <taxon>Pseudomonadati</taxon>
        <taxon>Bacteroidota</taxon>
        <taxon>Flavobacteriia</taxon>
        <taxon>Flavobacteriales</taxon>
        <taxon>Flavobacteriaceae</taxon>
        <taxon>Flavobacterium</taxon>
    </lineage>
</organism>
<proteinExistence type="predicted"/>
<dbReference type="Proteomes" id="UP000007599">
    <property type="component" value="Chromosome I"/>
</dbReference>